<dbReference type="SMART" id="SM00388">
    <property type="entry name" value="HisKA"/>
    <property type="match status" value="1"/>
</dbReference>
<organism evidence="12">
    <name type="scientific">uncultured Sporomusa sp</name>
    <dbReference type="NCBI Taxonomy" id="307249"/>
    <lineage>
        <taxon>Bacteria</taxon>
        <taxon>Bacillati</taxon>
        <taxon>Bacillota</taxon>
        <taxon>Negativicutes</taxon>
        <taxon>Selenomonadales</taxon>
        <taxon>Sporomusaceae</taxon>
        <taxon>Sporomusa</taxon>
        <taxon>environmental samples</taxon>
    </lineage>
</organism>
<protein>
    <recommendedName>
        <fullName evidence="3">histidine kinase</fullName>
        <ecNumber evidence="3">2.7.13.3</ecNumber>
    </recommendedName>
</protein>
<evidence type="ECO:0000256" key="4">
    <source>
        <dbReference type="ARBA" id="ARBA00022553"/>
    </source>
</evidence>
<keyword evidence="7" id="KW-0902">Two-component regulatory system</keyword>
<dbReference type="GO" id="GO:0016020">
    <property type="term" value="C:membrane"/>
    <property type="evidence" value="ECO:0007669"/>
    <property type="project" value="UniProtKB-SubCell"/>
</dbReference>
<dbReference type="InterPro" id="IPR003660">
    <property type="entry name" value="HAMP_dom"/>
</dbReference>
<evidence type="ECO:0000259" key="11">
    <source>
        <dbReference type="PROSITE" id="PS50885"/>
    </source>
</evidence>
<keyword evidence="8 9" id="KW-0472">Membrane</keyword>
<accession>A0A212LVR8</accession>
<evidence type="ECO:0000256" key="6">
    <source>
        <dbReference type="ARBA" id="ARBA00022777"/>
    </source>
</evidence>
<dbReference type="InterPro" id="IPR005467">
    <property type="entry name" value="His_kinase_dom"/>
</dbReference>
<dbReference type="GO" id="GO:0000155">
    <property type="term" value="F:phosphorelay sensor kinase activity"/>
    <property type="evidence" value="ECO:0007669"/>
    <property type="project" value="InterPro"/>
</dbReference>
<dbReference type="InterPro" id="IPR036097">
    <property type="entry name" value="HisK_dim/P_sf"/>
</dbReference>
<dbReference type="Pfam" id="PF00512">
    <property type="entry name" value="HisKA"/>
    <property type="match status" value="1"/>
</dbReference>
<dbReference type="InterPro" id="IPR004358">
    <property type="entry name" value="Sig_transdc_His_kin-like_C"/>
</dbReference>
<dbReference type="InterPro" id="IPR003594">
    <property type="entry name" value="HATPase_dom"/>
</dbReference>
<keyword evidence="4" id="KW-0597">Phosphoprotein</keyword>
<dbReference type="Gene3D" id="6.10.340.10">
    <property type="match status" value="1"/>
</dbReference>
<feature type="domain" description="Histidine kinase" evidence="10">
    <location>
        <begin position="339"/>
        <end position="557"/>
    </location>
</feature>
<dbReference type="Pfam" id="PF00672">
    <property type="entry name" value="HAMP"/>
    <property type="match status" value="1"/>
</dbReference>
<dbReference type="SMART" id="SM00304">
    <property type="entry name" value="HAMP"/>
    <property type="match status" value="1"/>
</dbReference>
<dbReference type="CDD" id="cd06225">
    <property type="entry name" value="HAMP"/>
    <property type="match status" value="1"/>
</dbReference>
<dbReference type="AlphaFoldDB" id="A0A212LVR8"/>
<dbReference type="PRINTS" id="PR00344">
    <property type="entry name" value="BCTRLSENSOR"/>
</dbReference>
<dbReference type="FunFam" id="1.10.287.130:FF:000001">
    <property type="entry name" value="Two-component sensor histidine kinase"/>
    <property type="match status" value="1"/>
</dbReference>
<dbReference type="InterPro" id="IPR003661">
    <property type="entry name" value="HisK_dim/P_dom"/>
</dbReference>
<dbReference type="FunFam" id="3.30.565.10:FF:000006">
    <property type="entry name" value="Sensor histidine kinase WalK"/>
    <property type="match status" value="1"/>
</dbReference>
<gene>
    <name evidence="12" type="primary">resE</name>
    <name evidence="12" type="ORF">KL86SPO_40117</name>
</gene>
<keyword evidence="6 12" id="KW-0418">Kinase</keyword>
<dbReference type="Gene3D" id="3.30.565.10">
    <property type="entry name" value="Histidine kinase-like ATPase, C-terminal domain"/>
    <property type="match status" value="1"/>
</dbReference>
<name>A0A212LVR8_9FIRM</name>
<evidence type="ECO:0000256" key="1">
    <source>
        <dbReference type="ARBA" id="ARBA00000085"/>
    </source>
</evidence>
<evidence type="ECO:0000256" key="8">
    <source>
        <dbReference type="ARBA" id="ARBA00023136"/>
    </source>
</evidence>
<dbReference type="CDD" id="cd00075">
    <property type="entry name" value="HATPase"/>
    <property type="match status" value="1"/>
</dbReference>
<dbReference type="SUPFAM" id="SSF158472">
    <property type="entry name" value="HAMP domain-like"/>
    <property type="match status" value="1"/>
</dbReference>
<reference evidence="12" key="1">
    <citation type="submission" date="2016-08" db="EMBL/GenBank/DDBJ databases">
        <authorList>
            <person name="Seilhamer J.J."/>
        </authorList>
    </citation>
    <scope>NUCLEOTIDE SEQUENCE</scope>
    <source>
        <strain evidence="12">86</strain>
    </source>
</reference>
<dbReference type="SMART" id="SM00387">
    <property type="entry name" value="HATPase_c"/>
    <property type="match status" value="1"/>
</dbReference>
<comment type="catalytic activity">
    <reaction evidence="1">
        <text>ATP + protein L-histidine = ADP + protein N-phospho-L-histidine.</text>
        <dbReference type="EC" id="2.7.13.3"/>
    </reaction>
</comment>
<evidence type="ECO:0000256" key="3">
    <source>
        <dbReference type="ARBA" id="ARBA00012438"/>
    </source>
</evidence>
<keyword evidence="5 12" id="KW-0808">Transferase</keyword>
<feature type="transmembrane region" description="Helical" evidence="9">
    <location>
        <begin position="26"/>
        <end position="49"/>
    </location>
</feature>
<dbReference type="InterPro" id="IPR036890">
    <property type="entry name" value="HATPase_C_sf"/>
</dbReference>
<keyword evidence="9" id="KW-1133">Transmembrane helix</keyword>
<evidence type="ECO:0000256" key="7">
    <source>
        <dbReference type="ARBA" id="ARBA00023012"/>
    </source>
</evidence>
<dbReference type="Gene3D" id="1.10.287.130">
    <property type="match status" value="1"/>
</dbReference>
<feature type="domain" description="HAMP" evidence="11">
    <location>
        <begin position="272"/>
        <end position="324"/>
    </location>
</feature>
<evidence type="ECO:0000256" key="9">
    <source>
        <dbReference type="SAM" id="Phobius"/>
    </source>
</evidence>
<dbReference type="SUPFAM" id="SSF47384">
    <property type="entry name" value="Homodimeric domain of signal transducing histidine kinase"/>
    <property type="match status" value="1"/>
</dbReference>
<dbReference type="InterPro" id="IPR050736">
    <property type="entry name" value="Sensor_HK_Regulatory"/>
</dbReference>
<evidence type="ECO:0000313" key="12">
    <source>
        <dbReference type="EMBL" id="SCM81633.1"/>
    </source>
</evidence>
<dbReference type="EC" id="2.7.13.3" evidence="3"/>
<dbReference type="PANTHER" id="PTHR43711:SF1">
    <property type="entry name" value="HISTIDINE KINASE 1"/>
    <property type="match status" value="1"/>
</dbReference>
<sequence>MGYQNRVGYWLQVRGETVRISLQHKLLGSFIIVVTLVLASVSAGAALLIREYFIAGKQREFTAKAYETARVVEGYYAGRINYVQLAGFINNIDSLLSARVWVVDNSMNLMAASEEQELAASTLHHRGGMRKKGPMGAPASCNMSGGPGMMHHRQGQGMMRGANRQDAAPESSAEQNHVHNLADIQGLELIGQQVQSAGDGAWAKTFYHPYYEENMLVVGVPLKPEGQTLGTVLIHAPLAGFDGFLNQIYWYIAAAGTVVVLITVCIANYLASGIIRPLRSMQAVASAMAGGNYSVQAKAETNDEVGDLSRSLNSLAKALAVFVSNAEKTDKLRRDFVANVSHELRTPLTILRGYNEALLDGTVSSPELAMKYYQIMRDETVRLEKLIAELLDLSQLEARTAELETEPVSLAEIAANIVTLFRQRSAEKGVTLTVDIGRVIPDITGNGNRLAQLVVILLDNALKFTPAGGTVKVSVTADANGERLIVADTGAGIPAEDLPYIWERFYKTDKAHTRTGGGTGLGLAIAKEIINLHGAASEVSSNLGQGTVFIITFPNKGLLADR</sequence>
<dbReference type="PROSITE" id="PS50109">
    <property type="entry name" value="HIS_KIN"/>
    <property type="match status" value="1"/>
</dbReference>
<evidence type="ECO:0000259" key="10">
    <source>
        <dbReference type="PROSITE" id="PS50109"/>
    </source>
</evidence>
<dbReference type="EMBL" id="FMJE01000004">
    <property type="protein sequence ID" value="SCM81633.1"/>
    <property type="molecule type" value="Genomic_DNA"/>
</dbReference>
<dbReference type="PROSITE" id="PS50885">
    <property type="entry name" value="HAMP"/>
    <property type="match status" value="1"/>
</dbReference>
<dbReference type="PANTHER" id="PTHR43711">
    <property type="entry name" value="TWO-COMPONENT HISTIDINE KINASE"/>
    <property type="match status" value="1"/>
</dbReference>
<dbReference type="SUPFAM" id="SSF55874">
    <property type="entry name" value="ATPase domain of HSP90 chaperone/DNA topoisomerase II/histidine kinase"/>
    <property type="match status" value="1"/>
</dbReference>
<keyword evidence="9" id="KW-0812">Transmembrane</keyword>
<feature type="transmembrane region" description="Helical" evidence="9">
    <location>
        <begin position="248"/>
        <end position="271"/>
    </location>
</feature>
<evidence type="ECO:0000256" key="5">
    <source>
        <dbReference type="ARBA" id="ARBA00022679"/>
    </source>
</evidence>
<comment type="subcellular location">
    <subcellularLocation>
        <location evidence="2">Membrane</location>
    </subcellularLocation>
</comment>
<dbReference type="CDD" id="cd00082">
    <property type="entry name" value="HisKA"/>
    <property type="match status" value="1"/>
</dbReference>
<dbReference type="Pfam" id="PF02518">
    <property type="entry name" value="HATPase_c"/>
    <property type="match status" value="1"/>
</dbReference>
<proteinExistence type="predicted"/>
<evidence type="ECO:0000256" key="2">
    <source>
        <dbReference type="ARBA" id="ARBA00004370"/>
    </source>
</evidence>